<keyword evidence="3" id="KW-1185">Reference proteome</keyword>
<feature type="compositionally biased region" description="Basic and acidic residues" evidence="1">
    <location>
        <begin position="315"/>
        <end position="326"/>
    </location>
</feature>
<dbReference type="AlphaFoldDB" id="A0AAV7XE16"/>
<protein>
    <submittedName>
        <fullName evidence="2">Uncharacterized protein</fullName>
    </submittedName>
</protein>
<comment type="caution">
    <text evidence="2">The sequence shown here is derived from an EMBL/GenBank/DDBJ whole genome shotgun (WGS) entry which is preliminary data.</text>
</comment>
<evidence type="ECO:0000313" key="3">
    <source>
        <dbReference type="Proteomes" id="UP001075354"/>
    </source>
</evidence>
<feature type="region of interest" description="Disordered" evidence="1">
    <location>
        <begin position="179"/>
        <end position="339"/>
    </location>
</feature>
<evidence type="ECO:0000256" key="1">
    <source>
        <dbReference type="SAM" id="MobiDB-lite"/>
    </source>
</evidence>
<feature type="compositionally biased region" description="Basic residues" evidence="1">
    <location>
        <begin position="327"/>
        <end position="339"/>
    </location>
</feature>
<feature type="compositionally biased region" description="Low complexity" evidence="1">
    <location>
        <begin position="58"/>
        <end position="76"/>
    </location>
</feature>
<gene>
    <name evidence="2" type="ORF">ONE63_001912</name>
</gene>
<accession>A0AAV7XE16</accession>
<reference evidence="2" key="1">
    <citation type="submission" date="2022-12" db="EMBL/GenBank/DDBJ databases">
        <title>Chromosome-level genome assembly of the bean flower thrips Megalurothrips usitatus.</title>
        <authorList>
            <person name="Ma L."/>
            <person name="Liu Q."/>
            <person name="Li H."/>
            <person name="Cai W."/>
        </authorList>
    </citation>
    <scope>NUCLEOTIDE SEQUENCE</scope>
    <source>
        <strain evidence="2">Cailab_2022a</strain>
    </source>
</reference>
<dbReference type="Proteomes" id="UP001075354">
    <property type="component" value="Chromosome 11"/>
</dbReference>
<feature type="region of interest" description="Disordered" evidence="1">
    <location>
        <begin position="1"/>
        <end position="22"/>
    </location>
</feature>
<dbReference type="EMBL" id="JAPTSV010000011">
    <property type="protein sequence ID" value="KAJ1522755.1"/>
    <property type="molecule type" value="Genomic_DNA"/>
</dbReference>
<evidence type="ECO:0000313" key="2">
    <source>
        <dbReference type="EMBL" id="KAJ1522755.1"/>
    </source>
</evidence>
<feature type="compositionally biased region" description="Polar residues" evidence="1">
    <location>
        <begin position="1"/>
        <end position="13"/>
    </location>
</feature>
<feature type="compositionally biased region" description="Pro residues" evidence="1">
    <location>
        <begin position="185"/>
        <end position="194"/>
    </location>
</feature>
<name>A0AAV7XE16_9NEOP</name>
<feature type="region of interest" description="Disordered" evidence="1">
    <location>
        <begin position="58"/>
        <end position="81"/>
    </location>
</feature>
<proteinExistence type="predicted"/>
<organism evidence="2 3">
    <name type="scientific">Megalurothrips usitatus</name>
    <name type="common">bean blossom thrips</name>
    <dbReference type="NCBI Taxonomy" id="439358"/>
    <lineage>
        <taxon>Eukaryota</taxon>
        <taxon>Metazoa</taxon>
        <taxon>Ecdysozoa</taxon>
        <taxon>Arthropoda</taxon>
        <taxon>Hexapoda</taxon>
        <taxon>Insecta</taxon>
        <taxon>Pterygota</taxon>
        <taxon>Neoptera</taxon>
        <taxon>Paraneoptera</taxon>
        <taxon>Thysanoptera</taxon>
        <taxon>Terebrantia</taxon>
        <taxon>Thripoidea</taxon>
        <taxon>Thripidae</taxon>
        <taxon>Megalurothrips</taxon>
    </lineage>
</organism>
<sequence>MYQEFRLQQQHPHSAQYAAPDAAAATTTYSPTYYTEAVTVRATTPPPTTLRYAAYTQPAPAETTTSASSAPQPAAKSLHHRDEIQHELQMQLSQQIQVQLEQLQKLHELQHKMLHHKAAVSSTTQPPPQAVQQGSELVHRQVPLPPLVEYVPHHSPHYLQHLQQHVGVPGVTTASPVAYASTPPSVTPSPPPLTEPRYPEESQPLTSFIASSPPPPVGDAISNGFQPMPGPPPGPRHPDDSAGQGPDDTVDLSFQPFTEDATDPALPFYLLPPAEDSDSQFNRLREAVVPPPDGDADVSDGPSAPPTSSASQEQHLGDHVGEQDHRHSVRGKHRLRPPR</sequence>